<evidence type="ECO:0000313" key="1">
    <source>
        <dbReference type="EMBL" id="CRK97758.1"/>
    </source>
</evidence>
<protein>
    <submittedName>
        <fullName evidence="1">CLUMA_CG011138, isoform A</fullName>
    </submittedName>
</protein>
<organism evidence="1 2">
    <name type="scientific">Clunio marinus</name>
    <dbReference type="NCBI Taxonomy" id="568069"/>
    <lineage>
        <taxon>Eukaryota</taxon>
        <taxon>Metazoa</taxon>
        <taxon>Ecdysozoa</taxon>
        <taxon>Arthropoda</taxon>
        <taxon>Hexapoda</taxon>
        <taxon>Insecta</taxon>
        <taxon>Pterygota</taxon>
        <taxon>Neoptera</taxon>
        <taxon>Endopterygota</taxon>
        <taxon>Diptera</taxon>
        <taxon>Nematocera</taxon>
        <taxon>Chironomoidea</taxon>
        <taxon>Chironomidae</taxon>
        <taxon>Clunio</taxon>
    </lineage>
</organism>
<keyword evidence="2" id="KW-1185">Reference proteome</keyword>
<dbReference type="AlphaFoldDB" id="A0A1J1IFH8"/>
<gene>
    <name evidence="1" type="ORF">CLUMA_CG011138</name>
</gene>
<evidence type="ECO:0000313" key="2">
    <source>
        <dbReference type="Proteomes" id="UP000183832"/>
    </source>
</evidence>
<reference evidence="1 2" key="1">
    <citation type="submission" date="2015-04" db="EMBL/GenBank/DDBJ databases">
        <authorList>
            <person name="Syromyatnikov M.Y."/>
            <person name="Popov V.N."/>
        </authorList>
    </citation>
    <scope>NUCLEOTIDE SEQUENCE [LARGE SCALE GENOMIC DNA]</scope>
</reference>
<accession>A0A1J1IFH8</accession>
<sequence>MLSRAQQNFIIHSSFKIRSHESMINTLQLNFLNSFCFCFHFESKILIADGSSTNCDYHHSHDIINDNVTQMKSDQTCALKLSLLRSH</sequence>
<dbReference type="Proteomes" id="UP000183832">
    <property type="component" value="Unassembled WGS sequence"/>
</dbReference>
<name>A0A1J1IFH8_9DIPT</name>
<dbReference type="EMBL" id="CVRI01000047">
    <property type="protein sequence ID" value="CRK97758.1"/>
    <property type="molecule type" value="Genomic_DNA"/>
</dbReference>
<proteinExistence type="predicted"/>